<dbReference type="Proteomes" id="UP000019149">
    <property type="component" value="Unassembled WGS sequence"/>
</dbReference>
<dbReference type="RefSeq" id="XP_024355970.1">
    <property type="nucleotide sequence ID" value="XM_024489292.1"/>
</dbReference>
<accession>W6VCX3</accession>
<dbReference type="OrthoDB" id="125363at2759"/>
<dbReference type="GeneID" id="36335758"/>
<dbReference type="InterPro" id="IPR036352">
    <property type="entry name" value="Semap_dom_sf"/>
</dbReference>
<dbReference type="EMBL" id="APAU02000001">
    <property type="protein sequence ID" value="EUB64774.1"/>
    <property type="molecule type" value="Genomic_DNA"/>
</dbReference>
<keyword evidence="2" id="KW-1185">Reference proteome</keyword>
<gene>
    <name evidence="1" type="ORF">EGR_00043</name>
</gene>
<protein>
    <submittedName>
        <fullName evidence="1">Uncharacterized protein</fullName>
    </submittedName>
</protein>
<dbReference type="STRING" id="6210.W6VCX3"/>
<dbReference type="CTD" id="36335758"/>
<reference evidence="1 2" key="1">
    <citation type="journal article" date="2013" name="Nat. Genet.">
        <title>The genome of the hydatid tapeworm Echinococcus granulosus.</title>
        <authorList>
            <person name="Zheng H."/>
            <person name="Zhang W."/>
            <person name="Zhang L."/>
            <person name="Zhang Z."/>
            <person name="Li J."/>
            <person name="Lu G."/>
            <person name="Zhu Y."/>
            <person name="Wang Y."/>
            <person name="Huang Y."/>
            <person name="Liu J."/>
            <person name="Kang H."/>
            <person name="Chen J."/>
            <person name="Wang L."/>
            <person name="Chen A."/>
            <person name="Yu S."/>
            <person name="Gao Z."/>
            <person name="Jin L."/>
            <person name="Gu W."/>
            <person name="Wang Z."/>
            <person name="Zhao L."/>
            <person name="Shi B."/>
            <person name="Wen H."/>
            <person name="Lin R."/>
            <person name="Jones M.K."/>
            <person name="Brejova B."/>
            <person name="Vinar T."/>
            <person name="Zhao G."/>
            <person name="McManus D.P."/>
            <person name="Chen Z."/>
            <person name="Zhou Y."/>
            <person name="Wang S."/>
        </authorList>
    </citation>
    <scope>NUCLEOTIDE SEQUENCE [LARGE SCALE GENOMIC DNA]</scope>
</reference>
<name>W6VCX3_ECHGR</name>
<organism evidence="1 2">
    <name type="scientific">Echinococcus granulosus</name>
    <name type="common">Hydatid tapeworm</name>
    <dbReference type="NCBI Taxonomy" id="6210"/>
    <lineage>
        <taxon>Eukaryota</taxon>
        <taxon>Metazoa</taxon>
        <taxon>Spiralia</taxon>
        <taxon>Lophotrochozoa</taxon>
        <taxon>Platyhelminthes</taxon>
        <taxon>Cestoda</taxon>
        <taxon>Eucestoda</taxon>
        <taxon>Cyclophyllidea</taxon>
        <taxon>Taeniidae</taxon>
        <taxon>Echinococcus</taxon>
        <taxon>Echinococcus granulosus group</taxon>
    </lineage>
</organism>
<evidence type="ECO:0000313" key="2">
    <source>
        <dbReference type="Proteomes" id="UP000019149"/>
    </source>
</evidence>
<evidence type="ECO:0000313" key="1">
    <source>
        <dbReference type="EMBL" id="EUB64774.1"/>
    </source>
</evidence>
<dbReference type="KEGG" id="egl:EGR_00043"/>
<dbReference type="InterPro" id="IPR015943">
    <property type="entry name" value="WD40/YVTN_repeat-like_dom_sf"/>
</dbReference>
<dbReference type="Gene3D" id="2.130.10.10">
    <property type="entry name" value="YVTN repeat-like/Quinoprotein amine dehydrogenase"/>
    <property type="match status" value="1"/>
</dbReference>
<dbReference type="SUPFAM" id="SSF101912">
    <property type="entry name" value="Sema domain"/>
    <property type="match status" value="1"/>
</dbReference>
<proteinExistence type="predicted"/>
<comment type="caution">
    <text evidence="1">The sequence shown here is derived from an EMBL/GenBank/DDBJ whole genome shotgun (WGS) entry which is preliminary data.</text>
</comment>
<dbReference type="AlphaFoldDB" id="W6VCX3"/>
<sequence length="381" mass="43190">MLVYLPEIYSLGRERRNRGRCTLIKGQRKEEGNTASPTLAPRLGKKLFAAETGDVVLRTIIWSKLVEHQYRPQPDSDAQEVLHILLYAHSKRDDFIQQGDQTDIYANGPLPSGYRSDDCGPRLTDAFVKSWSTSNFEYVESLSDLGPESSAPSEPNLANNDFVPVEDALYVCYNVFHGFCERLQLTNISVIKPWKRHSSLLDFHPKRAPDIPIPVVNWNTSLSSTLTVDSSYIYVGLEQDQFQDATLVDLDPISIRLRDFDYASKEPSVKSSLRLQESDFRIKYKFSFQYTLEKGQRGSSQPVVPHIYFVAQQPSITEFGMLETRIARVCSGDKFLHSYADLELSCEGCFLPDGGQAQKMALIKDTDWTLGIEEKFYSLGL</sequence>